<dbReference type="KEGG" id="tva:4748273"/>
<dbReference type="Proteomes" id="UP000001542">
    <property type="component" value="Unassembled WGS sequence"/>
</dbReference>
<evidence type="ECO:0000256" key="3">
    <source>
        <dbReference type="PROSITE-ProRule" id="PRU00023"/>
    </source>
</evidence>
<dbReference type="OrthoDB" id="194358at2759"/>
<dbReference type="PANTHER" id="PTHR24188">
    <property type="entry name" value="ANKYRIN REPEAT PROTEIN"/>
    <property type="match status" value="1"/>
</dbReference>
<keyword evidence="2 3" id="KW-0040">ANK repeat</keyword>
<evidence type="ECO:0000256" key="2">
    <source>
        <dbReference type="ARBA" id="ARBA00023043"/>
    </source>
</evidence>
<organism evidence="4 5">
    <name type="scientific">Trichomonas vaginalis (strain ATCC PRA-98 / G3)</name>
    <dbReference type="NCBI Taxonomy" id="412133"/>
    <lineage>
        <taxon>Eukaryota</taxon>
        <taxon>Metamonada</taxon>
        <taxon>Parabasalia</taxon>
        <taxon>Trichomonadida</taxon>
        <taxon>Trichomonadidae</taxon>
        <taxon>Trichomonas</taxon>
    </lineage>
</organism>
<sequence length="188" mass="20663">MLISHGASITIPSRYSLTPLNKTVKNNYKELVELLQKNLPKPNTYKFYQTPLQTAIKKNDLEMANFLISLGADVNEICRSDDSTALIKAVEGDNKEIVEYLLSQGADANIKSKYKTTLSAAASKENLEIIKILVDHGADMNQIGHEAPLHIAARIGNDVLVDFLISHGADVNVLDENGEFSSSCSHHE</sequence>
<dbReference type="PANTHER" id="PTHR24188:SF29">
    <property type="entry name" value="GH09064P"/>
    <property type="match status" value="1"/>
</dbReference>
<dbReference type="VEuPathDB" id="TrichDB:TVAGG3_0033720"/>
<accession>A2FWY5</accession>
<evidence type="ECO:0000256" key="1">
    <source>
        <dbReference type="ARBA" id="ARBA00022737"/>
    </source>
</evidence>
<evidence type="ECO:0000313" key="4">
    <source>
        <dbReference type="EMBL" id="EAX90586.1"/>
    </source>
</evidence>
<dbReference type="InterPro" id="IPR036770">
    <property type="entry name" value="Ankyrin_rpt-contain_sf"/>
</dbReference>
<name>A2FWY5_TRIV3</name>
<feature type="repeat" description="ANK" evidence="3">
    <location>
        <begin position="47"/>
        <end position="79"/>
    </location>
</feature>
<feature type="repeat" description="ANK" evidence="3">
    <location>
        <begin position="113"/>
        <end position="145"/>
    </location>
</feature>
<dbReference type="SUPFAM" id="SSF48403">
    <property type="entry name" value="Ankyrin repeat"/>
    <property type="match status" value="1"/>
</dbReference>
<dbReference type="InParanoid" id="A2FWY5"/>
<keyword evidence="1" id="KW-0677">Repeat</keyword>
<reference evidence="4" key="2">
    <citation type="journal article" date="2007" name="Science">
        <title>Draft genome sequence of the sexually transmitted pathogen Trichomonas vaginalis.</title>
        <authorList>
            <person name="Carlton J.M."/>
            <person name="Hirt R.P."/>
            <person name="Silva J.C."/>
            <person name="Delcher A.L."/>
            <person name="Schatz M."/>
            <person name="Zhao Q."/>
            <person name="Wortman J.R."/>
            <person name="Bidwell S.L."/>
            <person name="Alsmark U.C.M."/>
            <person name="Besteiro S."/>
            <person name="Sicheritz-Ponten T."/>
            <person name="Noel C.J."/>
            <person name="Dacks J.B."/>
            <person name="Foster P.G."/>
            <person name="Simillion C."/>
            <person name="Van de Peer Y."/>
            <person name="Miranda-Saavedra D."/>
            <person name="Barton G.J."/>
            <person name="Westrop G.D."/>
            <person name="Mueller S."/>
            <person name="Dessi D."/>
            <person name="Fiori P.L."/>
            <person name="Ren Q."/>
            <person name="Paulsen I."/>
            <person name="Zhang H."/>
            <person name="Bastida-Corcuera F.D."/>
            <person name="Simoes-Barbosa A."/>
            <person name="Brown M.T."/>
            <person name="Hayes R.D."/>
            <person name="Mukherjee M."/>
            <person name="Okumura C.Y."/>
            <person name="Schneider R."/>
            <person name="Smith A.J."/>
            <person name="Vanacova S."/>
            <person name="Villalvazo M."/>
            <person name="Haas B.J."/>
            <person name="Pertea M."/>
            <person name="Feldblyum T.V."/>
            <person name="Utterback T.R."/>
            <person name="Shu C.L."/>
            <person name="Osoegawa K."/>
            <person name="de Jong P.J."/>
            <person name="Hrdy I."/>
            <person name="Horvathova L."/>
            <person name="Zubacova Z."/>
            <person name="Dolezal P."/>
            <person name="Malik S.B."/>
            <person name="Logsdon J.M. Jr."/>
            <person name="Henze K."/>
            <person name="Gupta A."/>
            <person name="Wang C.C."/>
            <person name="Dunne R.L."/>
            <person name="Upcroft J.A."/>
            <person name="Upcroft P."/>
            <person name="White O."/>
            <person name="Salzberg S.L."/>
            <person name="Tang P."/>
            <person name="Chiu C.-H."/>
            <person name="Lee Y.-S."/>
            <person name="Embley T.M."/>
            <person name="Coombs G.H."/>
            <person name="Mottram J.C."/>
            <person name="Tachezy J."/>
            <person name="Fraser-Liggett C.M."/>
            <person name="Johnson P.J."/>
        </authorList>
    </citation>
    <scope>NUCLEOTIDE SEQUENCE [LARGE SCALE GENOMIC DNA]</scope>
    <source>
        <strain evidence="4">G3</strain>
    </source>
</reference>
<dbReference type="EMBL" id="DS114096">
    <property type="protein sequence ID" value="EAX90586.1"/>
    <property type="molecule type" value="Genomic_DNA"/>
</dbReference>
<feature type="repeat" description="ANK" evidence="3">
    <location>
        <begin position="81"/>
        <end position="113"/>
    </location>
</feature>
<dbReference type="AlphaFoldDB" id="A2FWY5"/>
<dbReference type="PROSITE" id="PS50088">
    <property type="entry name" value="ANK_REPEAT"/>
    <property type="match status" value="4"/>
</dbReference>
<dbReference type="Gene3D" id="1.25.40.20">
    <property type="entry name" value="Ankyrin repeat-containing domain"/>
    <property type="match status" value="2"/>
</dbReference>
<keyword evidence="5" id="KW-1185">Reference proteome</keyword>
<gene>
    <name evidence="4" type="ORF">TVAG_221290</name>
</gene>
<dbReference type="Pfam" id="PF12796">
    <property type="entry name" value="Ank_2"/>
    <property type="match status" value="2"/>
</dbReference>
<protein>
    <submittedName>
        <fullName evidence="4">Uncharacterized protein</fullName>
    </submittedName>
</protein>
<dbReference type="STRING" id="5722.A2FWY5"/>
<dbReference type="eggNOG" id="KOG4177">
    <property type="taxonomic scope" value="Eukaryota"/>
</dbReference>
<dbReference type="PROSITE" id="PS50297">
    <property type="entry name" value="ANK_REP_REGION"/>
    <property type="match status" value="4"/>
</dbReference>
<evidence type="ECO:0000313" key="5">
    <source>
        <dbReference type="Proteomes" id="UP000001542"/>
    </source>
</evidence>
<dbReference type="InterPro" id="IPR002110">
    <property type="entry name" value="Ankyrin_rpt"/>
</dbReference>
<reference evidence="4" key="1">
    <citation type="submission" date="2006-10" db="EMBL/GenBank/DDBJ databases">
        <authorList>
            <person name="Amadeo P."/>
            <person name="Zhao Q."/>
            <person name="Wortman J."/>
            <person name="Fraser-Liggett C."/>
            <person name="Carlton J."/>
        </authorList>
    </citation>
    <scope>NUCLEOTIDE SEQUENCE</scope>
    <source>
        <strain evidence="4">G3</strain>
    </source>
</reference>
<dbReference type="RefSeq" id="XP_001303516.1">
    <property type="nucleotide sequence ID" value="XM_001303515.1"/>
</dbReference>
<dbReference type="SMART" id="SM00248">
    <property type="entry name" value="ANK"/>
    <property type="match status" value="5"/>
</dbReference>
<proteinExistence type="predicted"/>
<feature type="repeat" description="ANK" evidence="3">
    <location>
        <begin position="144"/>
        <end position="176"/>
    </location>
</feature>